<evidence type="ECO:0000256" key="1">
    <source>
        <dbReference type="SAM" id="MobiDB-lite"/>
    </source>
</evidence>
<accession>A0A2K2DB24</accession>
<reference evidence="2 3" key="1">
    <citation type="journal article" date="2010" name="Nature">
        <title>Genome sequencing and analysis of the model grass Brachypodium distachyon.</title>
        <authorList>
            <consortium name="International Brachypodium Initiative"/>
        </authorList>
    </citation>
    <scope>NUCLEOTIDE SEQUENCE [LARGE SCALE GENOMIC DNA]</scope>
    <source>
        <strain evidence="2 3">Bd21</strain>
    </source>
</reference>
<organism evidence="2">
    <name type="scientific">Brachypodium distachyon</name>
    <name type="common">Purple false brome</name>
    <name type="synonym">Trachynia distachya</name>
    <dbReference type="NCBI Taxonomy" id="15368"/>
    <lineage>
        <taxon>Eukaryota</taxon>
        <taxon>Viridiplantae</taxon>
        <taxon>Streptophyta</taxon>
        <taxon>Embryophyta</taxon>
        <taxon>Tracheophyta</taxon>
        <taxon>Spermatophyta</taxon>
        <taxon>Magnoliopsida</taxon>
        <taxon>Liliopsida</taxon>
        <taxon>Poales</taxon>
        <taxon>Poaceae</taxon>
        <taxon>BOP clade</taxon>
        <taxon>Pooideae</taxon>
        <taxon>Stipodae</taxon>
        <taxon>Brachypodieae</taxon>
        <taxon>Brachypodium</taxon>
    </lineage>
</organism>
<dbReference type="InParanoid" id="A0A2K2DB24"/>
<name>A0A2K2DB24_BRADI</name>
<dbReference type="EnsemblPlants" id="PNT71462">
    <property type="protein sequence ID" value="PNT71462"/>
    <property type="gene ID" value="BRADI_2g27886v3"/>
</dbReference>
<dbReference type="EMBL" id="CM000881">
    <property type="protein sequence ID" value="PNT71462.1"/>
    <property type="molecule type" value="Genomic_DNA"/>
</dbReference>
<dbReference type="Proteomes" id="UP000008810">
    <property type="component" value="Chromosome 2"/>
</dbReference>
<feature type="compositionally biased region" description="Basic and acidic residues" evidence="1">
    <location>
        <begin position="42"/>
        <end position="53"/>
    </location>
</feature>
<sequence>MSSATTMENPSPDFYRHHVLAPPELCFRQVRSKPELPSWRDPNLREENRVKEG</sequence>
<keyword evidence="4" id="KW-1185">Reference proteome</keyword>
<evidence type="ECO:0000313" key="2">
    <source>
        <dbReference type="EMBL" id="PNT71462.1"/>
    </source>
</evidence>
<feature type="region of interest" description="Disordered" evidence="1">
    <location>
        <begin position="32"/>
        <end position="53"/>
    </location>
</feature>
<evidence type="ECO:0000313" key="3">
    <source>
        <dbReference type="EnsemblPlants" id="PNT71462"/>
    </source>
</evidence>
<proteinExistence type="predicted"/>
<evidence type="ECO:0000313" key="4">
    <source>
        <dbReference type="Proteomes" id="UP000008810"/>
    </source>
</evidence>
<dbReference type="Gramene" id="PNT71462">
    <property type="protein sequence ID" value="PNT71462"/>
    <property type="gene ID" value="BRADI_2g27886v3"/>
</dbReference>
<reference evidence="2" key="2">
    <citation type="submission" date="2017-06" db="EMBL/GenBank/DDBJ databases">
        <title>WGS assembly of Brachypodium distachyon.</title>
        <authorList>
            <consortium name="The International Brachypodium Initiative"/>
            <person name="Lucas S."/>
            <person name="Harmon-Smith M."/>
            <person name="Lail K."/>
            <person name="Tice H."/>
            <person name="Grimwood J."/>
            <person name="Bruce D."/>
            <person name="Barry K."/>
            <person name="Shu S."/>
            <person name="Lindquist E."/>
            <person name="Wang M."/>
            <person name="Pitluck S."/>
            <person name="Vogel J.P."/>
            <person name="Garvin D.F."/>
            <person name="Mockler T.C."/>
            <person name="Schmutz J."/>
            <person name="Rokhsar D."/>
            <person name="Bevan M.W."/>
        </authorList>
    </citation>
    <scope>NUCLEOTIDE SEQUENCE</scope>
    <source>
        <strain evidence="2">Bd21</strain>
    </source>
</reference>
<protein>
    <submittedName>
        <fullName evidence="2 3">Uncharacterized protein</fullName>
    </submittedName>
</protein>
<dbReference type="AlphaFoldDB" id="A0A2K2DB24"/>
<gene>
    <name evidence="2" type="ORF">BRADI_2g27886v3</name>
</gene>
<reference evidence="3" key="3">
    <citation type="submission" date="2018-08" db="UniProtKB">
        <authorList>
            <consortium name="EnsemblPlants"/>
        </authorList>
    </citation>
    <scope>IDENTIFICATION</scope>
    <source>
        <strain evidence="3">cv. Bd21</strain>
    </source>
</reference>